<evidence type="ECO:0000313" key="3">
    <source>
        <dbReference type="Proteomes" id="UP000298663"/>
    </source>
</evidence>
<dbReference type="EMBL" id="AZBU02000005">
    <property type="protein sequence ID" value="TKR77396.1"/>
    <property type="molecule type" value="Genomic_DNA"/>
</dbReference>
<accession>A0A4U5N4G2</accession>
<feature type="region of interest" description="Disordered" evidence="1">
    <location>
        <begin position="1"/>
        <end position="53"/>
    </location>
</feature>
<reference evidence="2 3" key="2">
    <citation type="journal article" date="2019" name="G3 (Bethesda)">
        <title>Hybrid Assembly of the Genome of the Entomopathogenic Nematode Steinernema carpocapsae Identifies the X-Chromosome.</title>
        <authorList>
            <person name="Serra L."/>
            <person name="Macchietto M."/>
            <person name="Macias-Munoz A."/>
            <person name="McGill C.J."/>
            <person name="Rodriguez I.M."/>
            <person name="Rodriguez B."/>
            <person name="Murad R."/>
            <person name="Mortazavi A."/>
        </authorList>
    </citation>
    <scope>NUCLEOTIDE SEQUENCE [LARGE SCALE GENOMIC DNA]</scope>
    <source>
        <strain evidence="2 3">ALL</strain>
    </source>
</reference>
<keyword evidence="3" id="KW-1185">Reference proteome</keyword>
<proteinExistence type="predicted"/>
<dbReference type="Proteomes" id="UP000298663">
    <property type="component" value="Unassembled WGS sequence"/>
</dbReference>
<name>A0A4U5N4G2_STECR</name>
<dbReference type="AlphaFoldDB" id="A0A4U5N4G2"/>
<reference evidence="2 3" key="1">
    <citation type="journal article" date="2015" name="Genome Biol.">
        <title>Comparative genomics of Steinernema reveals deeply conserved gene regulatory networks.</title>
        <authorList>
            <person name="Dillman A.R."/>
            <person name="Macchietto M."/>
            <person name="Porter C.F."/>
            <person name="Rogers A."/>
            <person name="Williams B."/>
            <person name="Antoshechkin I."/>
            <person name="Lee M.M."/>
            <person name="Goodwin Z."/>
            <person name="Lu X."/>
            <person name="Lewis E.E."/>
            <person name="Goodrich-Blair H."/>
            <person name="Stock S.P."/>
            <person name="Adams B.J."/>
            <person name="Sternberg P.W."/>
            <person name="Mortazavi A."/>
        </authorList>
    </citation>
    <scope>NUCLEOTIDE SEQUENCE [LARGE SCALE GENOMIC DNA]</scope>
    <source>
        <strain evidence="2 3">ALL</strain>
    </source>
</reference>
<sequence>MDTSTLDTTPLSRKRRSDVSDPSEEPPKKVKSLSVLNPNSSAARREKPTPTSSRFYERFEESDWRDVATKKGEQSTKQLLCAVASTKTSNDFLQGCGALAFGRAFGYVLLYGSTFCYMESEFTGLIAPKLHRFTTSSLSEMLEQSGSHRIPCLFTSNVDSAPLRHDRQRLEKQRNE</sequence>
<comment type="caution">
    <text evidence="2">The sequence shown here is derived from an EMBL/GenBank/DDBJ whole genome shotgun (WGS) entry which is preliminary data.</text>
</comment>
<organism evidence="2 3">
    <name type="scientific">Steinernema carpocapsae</name>
    <name type="common">Entomopathogenic nematode</name>
    <dbReference type="NCBI Taxonomy" id="34508"/>
    <lineage>
        <taxon>Eukaryota</taxon>
        <taxon>Metazoa</taxon>
        <taxon>Ecdysozoa</taxon>
        <taxon>Nematoda</taxon>
        <taxon>Chromadorea</taxon>
        <taxon>Rhabditida</taxon>
        <taxon>Tylenchina</taxon>
        <taxon>Panagrolaimomorpha</taxon>
        <taxon>Strongyloidoidea</taxon>
        <taxon>Steinernematidae</taxon>
        <taxon>Steinernema</taxon>
    </lineage>
</organism>
<feature type="compositionally biased region" description="Polar residues" evidence="1">
    <location>
        <begin position="1"/>
        <end position="11"/>
    </location>
</feature>
<evidence type="ECO:0000313" key="2">
    <source>
        <dbReference type="EMBL" id="TKR77396.1"/>
    </source>
</evidence>
<evidence type="ECO:0000256" key="1">
    <source>
        <dbReference type="SAM" id="MobiDB-lite"/>
    </source>
</evidence>
<protein>
    <submittedName>
        <fullName evidence="2">Uncharacterized protein</fullName>
    </submittedName>
</protein>
<gene>
    <name evidence="2" type="ORF">L596_018379</name>
</gene>